<sequence>MSGKPATIRRAVGGRRRRDGARRRPTAQLASLALAAPALLVTAGWPGAVIWLAIALTWFLLETPVAIGVGTVGLVAAPSYTFRLGVEIDAGVQIEPQLAWLAPLALVALVSTDWEGTAHPKTVVLATTGASAGLVLTSSLLLAGPALPLWAVGIVLLGLLAIGAVGIDRYGRLVVDTLETGFEPDAAAPELGNEGPVNDDTNESTDSRTTDQRTSGDR</sequence>
<dbReference type="KEGG" id="naj:B1756_09580"/>
<feature type="transmembrane region" description="Helical" evidence="2">
    <location>
        <begin position="26"/>
        <end position="45"/>
    </location>
</feature>
<feature type="region of interest" description="Disordered" evidence="1">
    <location>
        <begin position="184"/>
        <end position="218"/>
    </location>
</feature>
<keyword evidence="2" id="KW-0472">Membrane</keyword>
<keyword evidence="2" id="KW-0812">Transmembrane</keyword>
<dbReference type="GeneID" id="32894330"/>
<proteinExistence type="predicted"/>
<reference evidence="4" key="1">
    <citation type="submission" date="2017-02" db="EMBL/GenBank/DDBJ databases">
        <title>Natronthermophilus aegyptiacus gen. nov.,sp. nov., an aerobic, extremely halophilic alkalithermophilic archaeon isolated from the athalassohaline Wadi An Natrun, Egypt.</title>
        <authorList>
            <person name="Zhao B."/>
        </authorList>
    </citation>
    <scope>NUCLEOTIDE SEQUENCE [LARGE SCALE GENOMIC DNA]</scope>
    <source>
        <strain evidence="4">JW/NM-HA 15</strain>
    </source>
</reference>
<feature type="compositionally biased region" description="Basic residues" evidence="1">
    <location>
        <begin position="12"/>
        <end position="22"/>
    </location>
</feature>
<evidence type="ECO:0000256" key="1">
    <source>
        <dbReference type="SAM" id="MobiDB-lite"/>
    </source>
</evidence>
<dbReference type="Proteomes" id="UP000250088">
    <property type="component" value="Chromosome"/>
</dbReference>
<evidence type="ECO:0000313" key="3">
    <source>
        <dbReference type="EMBL" id="ARS89954.1"/>
    </source>
</evidence>
<gene>
    <name evidence="3" type="ORF">B1756_09580</name>
</gene>
<protein>
    <submittedName>
        <fullName evidence="3">Uncharacterized protein</fullName>
    </submittedName>
</protein>
<dbReference type="EMBL" id="CP019893">
    <property type="protein sequence ID" value="ARS89954.1"/>
    <property type="molecule type" value="Genomic_DNA"/>
</dbReference>
<feature type="compositionally biased region" description="Basic and acidic residues" evidence="1">
    <location>
        <begin position="205"/>
        <end position="218"/>
    </location>
</feature>
<accession>A0A2Z2HY44</accession>
<dbReference type="RefSeq" id="WP_086888333.1">
    <property type="nucleotide sequence ID" value="NZ_CP019893.1"/>
</dbReference>
<keyword evidence="2" id="KW-1133">Transmembrane helix</keyword>
<evidence type="ECO:0000256" key="2">
    <source>
        <dbReference type="SAM" id="Phobius"/>
    </source>
</evidence>
<feature type="region of interest" description="Disordered" evidence="1">
    <location>
        <begin position="1"/>
        <end position="22"/>
    </location>
</feature>
<organism evidence="3 4">
    <name type="scientific">Natrarchaeobaculum aegyptiacum</name>
    <dbReference type="NCBI Taxonomy" id="745377"/>
    <lineage>
        <taxon>Archaea</taxon>
        <taxon>Methanobacteriati</taxon>
        <taxon>Methanobacteriota</taxon>
        <taxon>Stenosarchaea group</taxon>
        <taxon>Halobacteria</taxon>
        <taxon>Halobacteriales</taxon>
        <taxon>Natrialbaceae</taxon>
        <taxon>Natrarchaeobaculum</taxon>
    </lineage>
</organism>
<dbReference type="AlphaFoldDB" id="A0A2Z2HY44"/>
<feature type="transmembrane region" description="Helical" evidence="2">
    <location>
        <begin position="123"/>
        <end position="143"/>
    </location>
</feature>
<feature type="transmembrane region" description="Helical" evidence="2">
    <location>
        <begin position="51"/>
        <end position="77"/>
    </location>
</feature>
<feature type="transmembrane region" description="Helical" evidence="2">
    <location>
        <begin position="149"/>
        <end position="167"/>
    </location>
</feature>
<evidence type="ECO:0000313" key="4">
    <source>
        <dbReference type="Proteomes" id="UP000250088"/>
    </source>
</evidence>
<name>A0A2Z2HY44_9EURY</name>
<keyword evidence="4" id="KW-1185">Reference proteome</keyword>